<organism evidence="3 4">
    <name type="scientific">Agrocybe pediades</name>
    <dbReference type="NCBI Taxonomy" id="84607"/>
    <lineage>
        <taxon>Eukaryota</taxon>
        <taxon>Fungi</taxon>
        <taxon>Dikarya</taxon>
        <taxon>Basidiomycota</taxon>
        <taxon>Agaricomycotina</taxon>
        <taxon>Agaricomycetes</taxon>
        <taxon>Agaricomycetidae</taxon>
        <taxon>Agaricales</taxon>
        <taxon>Agaricineae</taxon>
        <taxon>Strophariaceae</taxon>
        <taxon>Agrocybe</taxon>
    </lineage>
</organism>
<dbReference type="Pfam" id="PF17667">
    <property type="entry name" value="Pkinase_fungal"/>
    <property type="match status" value="2"/>
</dbReference>
<comment type="caution">
    <text evidence="3">The sequence shown here is derived from an EMBL/GenBank/DDBJ whole genome shotgun (WGS) entry which is preliminary data.</text>
</comment>
<gene>
    <name evidence="3" type="ORF">D9613_004381</name>
</gene>
<accession>A0A8H4QJN0</accession>
<dbReference type="EMBL" id="JAACJL010000057">
    <property type="protein sequence ID" value="KAF4612123.1"/>
    <property type="molecule type" value="Genomic_DNA"/>
</dbReference>
<proteinExistence type="predicted"/>
<feature type="compositionally biased region" description="Basic and acidic residues" evidence="1">
    <location>
        <begin position="1555"/>
        <end position="1564"/>
    </location>
</feature>
<dbReference type="Proteomes" id="UP000521872">
    <property type="component" value="Unassembled WGS sequence"/>
</dbReference>
<evidence type="ECO:0000313" key="4">
    <source>
        <dbReference type="Proteomes" id="UP000521872"/>
    </source>
</evidence>
<dbReference type="SUPFAM" id="SSF56112">
    <property type="entry name" value="Protein kinase-like (PK-like)"/>
    <property type="match status" value="2"/>
</dbReference>
<dbReference type="Gene3D" id="1.10.510.10">
    <property type="entry name" value="Transferase(Phosphotransferase) domain 1"/>
    <property type="match status" value="2"/>
</dbReference>
<feature type="domain" description="Fungal-type protein kinase" evidence="2">
    <location>
        <begin position="1057"/>
        <end position="1399"/>
    </location>
</feature>
<dbReference type="Gene3D" id="3.20.20.100">
    <property type="entry name" value="NADP-dependent oxidoreductase domain"/>
    <property type="match status" value="1"/>
</dbReference>
<protein>
    <recommendedName>
        <fullName evidence="2">Fungal-type protein kinase domain-containing protein</fullName>
    </recommendedName>
</protein>
<evidence type="ECO:0000313" key="3">
    <source>
        <dbReference type="EMBL" id="KAF4612123.1"/>
    </source>
</evidence>
<dbReference type="InterPro" id="IPR008266">
    <property type="entry name" value="Tyr_kinase_AS"/>
</dbReference>
<feature type="region of interest" description="Disordered" evidence="1">
    <location>
        <begin position="1513"/>
        <end position="1564"/>
    </location>
</feature>
<evidence type="ECO:0000259" key="2">
    <source>
        <dbReference type="Pfam" id="PF17667"/>
    </source>
</evidence>
<feature type="region of interest" description="Disordered" evidence="1">
    <location>
        <begin position="1"/>
        <end position="22"/>
    </location>
</feature>
<sequence length="1564" mass="177390">MLNLTMSEHPQVAGPSQHLPTVTTSSVIDTPLSRTSHMTDAVVKSVVEHRDVVAEELLEHNLHVRNLYDKLFPLSNHMKDDISSYLEQSPQYDSQRKVWKDIPSNPRHEKELYVPLKNRIDAILKEFGYTATRSVVVSCNADMPHEYLDLFPSPEFKGKDAAQDKGEGEGEGESEGQRKGKGKGKGKGMRKVANTSHRLTLWSLDAAKLRRKPTARNERPKPTYKNLVTPFEVKLDKHFHAEKNLGQISVYARQCFIQQHNRRSVYVLLLSQTWARLYVFDRSGACHSEDIDINDKAEIFVQIILGVCNPDCATVGCDTSIYWSKDGVRHIKTSDEKGEAVTYPIENDSGKPLVHRETIRGRGTCCWEVKGGLIVKDQWSSVGRTPEVDFLEASKGLPFVGQMVAYSKGTSTAKLRGFNDYDHDVSPQDKKHFRNRDLWRVTFKNGGKPLSKFSSPEEVLYTVRDAIEGHKNLWEKGILHRDISIDNILITPSSGTAARRRGTLTDLSMAVWIDRITSLDGKDFRTGTPAFQSFSVLRSRGSKENISKVPHDYLDDFESALYVLFWVTTIFEGPGKKATHICEDIHQWLDLNSTTAANSKFVLIFTAHLHNTQPFFGPIFDRLIQELKEFLQPHVLRKFRSPAGTKFPALECLKESARDDYMTVLGFFDKAIADLEADDGFKERNKPVSPNESKTGGSSRILGKRARWGYKTKIEKDYREGSKKNVIAKFKVGCQRISCFESHCKAQPRGYGLGELTTTQGHLPRNTYNDGIPDESRFATHSDFFKDTVKQLQSPEGQEQIRKVKELTKLAEEVWVAKNPNTSTVTLGGSKPEQITENLKAIEADARDLWIRLRRAFANLWTPSVGQVRKDLRIPYVKLKNFILFNTGLVKIIMPLSTTTTLSANSVNPRQPIVAEELSGHDIYIPHIYDKVFNPTFGLSRKKRITQYLKDSSKYDSKKKRWYIPSRTSLEEDLHHPFEEIISDILGYFEYTETRSVVRSANANMPHEEVKGVPRWEDDDEWEFKSSPDIVVTGHGKIEKEVGYNFGPAEHDWRTRPTYTNLVTPFEVTLDRDFEEEVNFLQIGVYARQCFIQQHNRQSVYALLVSQKRARLYIFDRSGACHSEDINIHKNAEVFVRIILGICSPDCAAVGFDTSIYWSDDGTRRIQALDENKNLVAYRIKDPNGKPLFHAGTIKGRGTCSWTVEGGLVVKDQWTSVGQTPEVDFLEASKGLAFVGQMVAHVTGTSTAKLRGFNDYDHDVAPEDKKHFCDRYFHRVTLKDGGKPLLKFSSPEEVLYAIRDAIRGHKNLWDRGILHRDISINNILITHSDTVPHGGTLIDLDMAVWIDRANSPEAKDFRAGTQAFQSVSILSRSLKEKISRPPHDHLDDFESVLYVLCSMAMGFEGPGKKATPICEDIHQWLDLNPTTARNSKFVFILAHSLPTAHPFFGPIFDRLIHELKEFLQPHVLRKFRSPAGTKFPALECLKESARDDYMTVLGFFDKAIADLEADDGFKERNKPVPPDETKTLGGSSRILGKRARSDSLVAGDTRRRSKRIIEKKAKRT</sequence>
<name>A0A8H4QJN0_9AGAR</name>
<dbReference type="PANTHER" id="PTHR38248">
    <property type="entry name" value="FUNK1 6"/>
    <property type="match status" value="1"/>
</dbReference>
<feature type="compositionally biased region" description="Basic residues" evidence="1">
    <location>
        <begin position="179"/>
        <end position="190"/>
    </location>
</feature>
<evidence type="ECO:0000256" key="1">
    <source>
        <dbReference type="SAM" id="MobiDB-lite"/>
    </source>
</evidence>
<dbReference type="InterPro" id="IPR040976">
    <property type="entry name" value="Pkinase_fungal"/>
</dbReference>
<feature type="compositionally biased region" description="Basic and acidic residues" evidence="1">
    <location>
        <begin position="156"/>
        <end position="168"/>
    </location>
</feature>
<dbReference type="GO" id="GO:0004672">
    <property type="term" value="F:protein kinase activity"/>
    <property type="evidence" value="ECO:0007669"/>
    <property type="project" value="InterPro"/>
</dbReference>
<feature type="region of interest" description="Disordered" evidence="1">
    <location>
        <begin position="151"/>
        <end position="190"/>
    </location>
</feature>
<feature type="compositionally biased region" description="Basic and acidic residues" evidence="1">
    <location>
        <begin position="1513"/>
        <end position="1526"/>
    </location>
</feature>
<dbReference type="PROSITE" id="PS00109">
    <property type="entry name" value="PROTEIN_KINASE_TYR"/>
    <property type="match status" value="2"/>
</dbReference>
<dbReference type="InterPro" id="IPR036812">
    <property type="entry name" value="NAD(P)_OxRdtase_dom_sf"/>
</dbReference>
<keyword evidence="4" id="KW-1185">Reference proteome</keyword>
<reference evidence="3 4" key="1">
    <citation type="submission" date="2019-12" db="EMBL/GenBank/DDBJ databases">
        <authorList>
            <person name="Floudas D."/>
            <person name="Bentzer J."/>
            <person name="Ahren D."/>
            <person name="Johansson T."/>
            <person name="Persson P."/>
            <person name="Tunlid A."/>
        </authorList>
    </citation>
    <scope>NUCLEOTIDE SEQUENCE [LARGE SCALE GENOMIC DNA]</scope>
    <source>
        <strain evidence="3 4">CBS 102.39</strain>
    </source>
</reference>
<dbReference type="PANTHER" id="PTHR38248:SF2">
    <property type="entry name" value="FUNK1 11"/>
    <property type="match status" value="1"/>
</dbReference>
<feature type="domain" description="Fungal-type protein kinase" evidence="2">
    <location>
        <begin position="216"/>
        <end position="567"/>
    </location>
</feature>
<dbReference type="InterPro" id="IPR011009">
    <property type="entry name" value="Kinase-like_dom_sf"/>
</dbReference>